<keyword evidence="1" id="KW-0418">Kinase</keyword>
<gene>
    <name evidence="1" type="ORF">OWV82_010171</name>
</gene>
<keyword evidence="1" id="KW-0808">Transferase</keyword>
<protein>
    <submittedName>
        <fullName evidence="1">Glycerol kinase</fullName>
    </submittedName>
</protein>
<evidence type="ECO:0000313" key="1">
    <source>
        <dbReference type="EMBL" id="KAJ4718494.1"/>
    </source>
</evidence>
<dbReference type="EMBL" id="CM051398">
    <property type="protein sequence ID" value="KAJ4718494.1"/>
    <property type="molecule type" value="Genomic_DNA"/>
</dbReference>
<dbReference type="Proteomes" id="UP001164539">
    <property type="component" value="Chromosome 5"/>
</dbReference>
<comment type="caution">
    <text evidence="1">The sequence shown here is derived from an EMBL/GenBank/DDBJ whole genome shotgun (WGS) entry which is preliminary data.</text>
</comment>
<name>A0ACC1Y487_MELAZ</name>
<keyword evidence="2" id="KW-1185">Reference proteome</keyword>
<accession>A0ACC1Y487</accession>
<proteinExistence type="predicted"/>
<organism evidence="1 2">
    <name type="scientific">Melia azedarach</name>
    <name type="common">Chinaberry tree</name>
    <dbReference type="NCBI Taxonomy" id="155640"/>
    <lineage>
        <taxon>Eukaryota</taxon>
        <taxon>Viridiplantae</taxon>
        <taxon>Streptophyta</taxon>
        <taxon>Embryophyta</taxon>
        <taxon>Tracheophyta</taxon>
        <taxon>Spermatophyta</taxon>
        <taxon>Magnoliopsida</taxon>
        <taxon>eudicotyledons</taxon>
        <taxon>Gunneridae</taxon>
        <taxon>Pentapetalae</taxon>
        <taxon>rosids</taxon>
        <taxon>malvids</taxon>
        <taxon>Sapindales</taxon>
        <taxon>Meliaceae</taxon>
        <taxon>Melia</taxon>
    </lineage>
</organism>
<reference evidence="1 2" key="1">
    <citation type="journal article" date="2023" name="Science">
        <title>Complex scaffold remodeling in plant triterpene biosynthesis.</title>
        <authorList>
            <person name="De La Pena R."/>
            <person name="Hodgson H."/>
            <person name="Liu J.C."/>
            <person name="Stephenson M.J."/>
            <person name="Martin A.C."/>
            <person name="Owen C."/>
            <person name="Harkess A."/>
            <person name="Leebens-Mack J."/>
            <person name="Jimenez L.E."/>
            <person name="Osbourn A."/>
            <person name="Sattely E.S."/>
        </authorList>
    </citation>
    <scope>NUCLEOTIDE SEQUENCE [LARGE SCALE GENOMIC DNA]</scope>
    <source>
        <strain evidence="2">cv. JPN11</strain>
        <tissue evidence="1">Leaf</tissue>
    </source>
</reference>
<evidence type="ECO:0000313" key="2">
    <source>
        <dbReference type="Proteomes" id="UP001164539"/>
    </source>
</evidence>
<sequence length="133" mass="14238">MSIAYSPSSASPDDVANDTASLLLQLFLIADLFGSPVIRPADIEATALGAASAAGLAIAVWKEDDVFFFGEKHKKATIFRPTLNEELRKKAAESWSGAVQRTFNLADLSLSLNDGSLVTLFSDFASLIVNLFL</sequence>